<keyword evidence="12" id="KW-1133">Transmembrane helix</keyword>
<evidence type="ECO:0000256" key="4">
    <source>
        <dbReference type="ARBA" id="ARBA00022801"/>
    </source>
</evidence>
<dbReference type="GO" id="GO:0009002">
    <property type="term" value="F:serine-type D-Ala-D-Ala carboxypeptidase activity"/>
    <property type="evidence" value="ECO:0007669"/>
    <property type="project" value="UniProtKB-EC"/>
</dbReference>
<sequence length="461" mass="51076">MKKFVAWCVVIALSSISIPVLADELMDITRAAGYDVKEINRPKSSIIIDGNTGDIVWQDNPDELRDPASMSKVMTLYLVYEAMSQGKFTEDTVITATANDQAIAGIYEISNNKIVAGVDYTIGELITMTAVPSSNATTVMLANYISDNDPDVFLDMMNAKSQELGMTNTYWSNASGAAARSFHGYYNPTRYNHDAANQTTARDLSILVYHFLKNYPGILEHTKHPVVTVKAGTPYEETFETYNYSLPGAKYGVEGVDGLKTGSSPRGAFNYIATAKRGEQRLISLIMGVGDWSDQDGEYYRHPFGNALLEKAYADYDYKKALTAGTQTINGQSYHLSSDLYATVPRGQEPTYIVENNQLRVNNGLETVSPLISDSVAVEPAGAEGTKPVATEAQTSSEQESAAPNSTDWKSLVSTYWYLFLIPIVLVLIALPFILAVRKSKKRREDREKYATSRSRRRRRR</sequence>
<dbReference type="EMBL" id="UHEN01000001">
    <property type="protein sequence ID" value="SUN08398.1"/>
    <property type="molecule type" value="Genomic_DNA"/>
</dbReference>
<feature type="domain" description="Peptidase S11 D-alanyl-D-alanine carboxypeptidase A N-terminal" evidence="14">
    <location>
        <begin position="42"/>
        <end position="289"/>
    </location>
</feature>
<evidence type="ECO:0000313" key="16">
    <source>
        <dbReference type="EMBL" id="OLF50190.1"/>
    </source>
</evidence>
<reference evidence="18" key="1">
    <citation type="submission" date="2016-12" db="EMBL/GenBank/DDBJ databases">
        <authorList>
            <person name="Gulvik C.A."/>
        </authorList>
    </citation>
    <scope>NUCLEOTIDE SEQUENCE [LARGE SCALE GENOMIC DNA]</scope>
    <source>
        <strain evidence="18">ATCC 51725</strain>
    </source>
</reference>
<comment type="similarity">
    <text evidence="2 10">Belongs to the peptidase S11 family.</text>
</comment>
<keyword evidence="6" id="KW-0573">Peptidoglycan synthesis</keyword>
<evidence type="ECO:0000313" key="18">
    <source>
        <dbReference type="Proteomes" id="UP000186437"/>
    </source>
</evidence>
<name>A0A1Q8EEI7_STRAI</name>
<feature type="signal peptide" evidence="13">
    <location>
        <begin position="1"/>
        <end position="22"/>
    </location>
</feature>
<organism evidence="16 18">
    <name type="scientific">Streptococcus acidominimus</name>
    <dbReference type="NCBI Taxonomy" id="1326"/>
    <lineage>
        <taxon>Bacteria</taxon>
        <taxon>Bacillati</taxon>
        <taxon>Bacillota</taxon>
        <taxon>Bacilli</taxon>
        <taxon>Lactobacillales</taxon>
        <taxon>Streptococcaceae</taxon>
        <taxon>Streptococcus</taxon>
    </lineage>
</organism>
<evidence type="ECO:0000256" key="2">
    <source>
        <dbReference type="ARBA" id="ARBA00007164"/>
    </source>
</evidence>
<evidence type="ECO:0000313" key="17">
    <source>
        <dbReference type="EMBL" id="SUN08398.1"/>
    </source>
</evidence>
<keyword evidence="17" id="KW-0645">Protease</keyword>
<dbReference type="OrthoDB" id="9791132at2"/>
<dbReference type="Pfam" id="PF09211">
    <property type="entry name" value="DUF1958"/>
    <property type="match status" value="1"/>
</dbReference>
<evidence type="ECO:0000313" key="19">
    <source>
        <dbReference type="Proteomes" id="UP000255213"/>
    </source>
</evidence>
<dbReference type="Pfam" id="PF00768">
    <property type="entry name" value="Peptidase_S11"/>
    <property type="match status" value="1"/>
</dbReference>
<keyword evidence="4 17" id="KW-0378">Hydrolase</keyword>
<dbReference type="SUPFAM" id="SSF56601">
    <property type="entry name" value="beta-lactamase/transpeptidase-like"/>
    <property type="match status" value="1"/>
</dbReference>
<dbReference type="Gene3D" id="3.40.710.10">
    <property type="entry name" value="DD-peptidase/beta-lactamase superfamily"/>
    <property type="match status" value="1"/>
</dbReference>
<protein>
    <submittedName>
        <fullName evidence="16">Peptidase S11</fullName>
    </submittedName>
    <submittedName>
        <fullName evidence="17">Putative D-alanyl-D-alanine carboxypeptidase</fullName>
        <ecNumber evidence="17">3.4.16.4</ecNumber>
    </submittedName>
</protein>
<gene>
    <name evidence="17" type="primary">dacA1</name>
    <name evidence="16" type="ORF">BU200_03330</name>
    <name evidence="17" type="ORF">NCTC12957_01993</name>
</gene>
<evidence type="ECO:0000256" key="11">
    <source>
        <dbReference type="SAM" id="MobiDB-lite"/>
    </source>
</evidence>
<feature type="region of interest" description="Disordered" evidence="11">
    <location>
        <begin position="380"/>
        <end position="405"/>
    </location>
</feature>
<evidence type="ECO:0000256" key="6">
    <source>
        <dbReference type="ARBA" id="ARBA00022984"/>
    </source>
</evidence>
<dbReference type="InterPro" id="IPR018044">
    <property type="entry name" value="Peptidase_S11"/>
</dbReference>
<evidence type="ECO:0000256" key="13">
    <source>
        <dbReference type="SAM" id="SignalP"/>
    </source>
</evidence>
<dbReference type="SUPFAM" id="SSF69189">
    <property type="entry name" value="Penicillin-binding protein associated domain"/>
    <property type="match status" value="1"/>
</dbReference>
<keyword evidence="18" id="KW-1185">Reference proteome</keyword>
<feature type="chain" id="PRO_5044564176" evidence="13">
    <location>
        <begin position="23"/>
        <end position="461"/>
    </location>
</feature>
<dbReference type="PANTHER" id="PTHR35333:SF4">
    <property type="entry name" value="SLR0121 PROTEIN"/>
    <property type="match status" value="1"/>
</dbReference>
<dbReference type="InterPro" id="IPR015294">
    <property type="entry name" value="Pen-bd_prot4_C_dom"/>
</dbReference>
<evidence type="ECO:0000259" key="14">
    <source>
        <dbReference type="Pfam" id="PF00768"/>
    </source>
</evidence>
<feature type="active site" evidence="8">
    <location>
        <position position="133"/>
    </location>
</feature>
<reference evidence="16" key="2">
    <citation type="submission" date="2016-12" db="EMBL/GenBank/DDBJ databases">
        <authorList>
            <person name="Song W.-J."/>
            <person name="Kurnit D.M."/>
        </authorList>
    </citation>
    <scope>NUCLEOTIDE SEQUENCE [LARGE SCALE GENOMIC DNA]</scope>
    <source>
        <strain evidence="16">ATCC 51725</strain>
    </source>
</reference>
<dbReference type="Proteomes" id="UP000186437">
    <property type="component" value="Unassembled WGS sequence"/>
</dbReference>
<dbReference type="Proteomes" id="UP000255213">
    <property type="component" value="Unassembled WGS sequence"/>
</dbReference>
<dbReference type="AlphaFoldDB" id="A0A1Q8EEI7"/>
<evidence type="ECO:0000256" key="1">
    <source>
        <dbReference type="ARBA" id="ARBA00003217"/>
    </source>
</evidence>
<keyword evidence="12" id="KW-0472">Membrane</keyword>
<evidence type="ECO:0000256" key="3">
    <source>
        <dbReference type="ARBA" id="ARBA00022729"/>
    </source>
</evidence>
<dbReference type="EC" id="3.4.16.4" evidence="17"/>
<evidence type="ECO:0000256" key="8">
    <source>
        <dbReference type="PIRSR" id="PIRSR618044-1"/>
    </source>
</evidence>
<dbReference type="PANTHER" id="PTHR35333">
    <property type="entry name" value="BETA-LACTAMASE"/>
    <property type="match status" value="1"/>
</dbReference>
<evidence type="ECO:0000256" key="10">
    <source>
        <dbReference type="RuleBase" id="RU004016"/>
    </source>
</evidence>
<feature type="active site" description="Acyl-ester intermediate" evidence="8">
    <location>
        <position position="69"/>
    </location>
</feature>
<accession>A0A1Q8EEI7</accession>
<dbReference type="Gene3D" id="2.30.140.20">
    <property type="entry name" value="Penicillin-binding protein 4, C-terminal domain"/>
    <property type="match status" value="1"/>
</dbReference>
<feature type="domain" description="Penicillin-binding protein 4 C-terminal" evidence="15">
    <location>
        <begin position="318"/>
        <end position="369"/>
    </location>
</feature>
<feature type="active site" description="Proton acceptor" evidence="8">
    <location>
        <position position="72"/>
    </location>
</feature>
<dbReference type="GO" id="GO:0071555">
    <property type="term" value="P:cell wall organization"/>
    <property type="evidence" value="ECO:0007669"/>
    <property type="project" value="UniProtKB-KW"/>
</dbReference>
<dbReference type="InterPro" id="IPR001967">
    <property type="entry name" value="Peptidase_S11_N"/>
</dbReference>
<dbReference type="GO" id="GO:0009252">
    <property type="term" value="P:peptidoglycan biosynthetic process"/>
    <property type="evidence" value="ECO:0007669"/>
    <property type="project" value="UniProtKB-KW"/>
</dbReference>
<comment type="function">
    <text evidence="1">Removes C-terminal D-alanyl residues from sugar-peptide cell wall precursors.</text>
</comment>
<dbReference type="EMBL" id="MSJL01000010">
    <property type="protein sequence ID" value="OLF50190.1"/>
    <property type="molecule type" value="Genomic_DNA"/>
</dbReference>
<dbReference type="InterPro" id="IPR015956">
    <property type="entry name" value="Peniciliin-bd_prot_C_sf"/>
</dbReference>
<reference evidence="17 19" key="3">
    <citation type="submission" date="2018-06" db="EMBL/GenBank/DDBJ databases">
        <authorList>
            <consortium name="Pathogen Informatics"/>
            <person name="Doyle S."/>
        </authorList>
    </citation>
    <scope>NUCLEOTIDE SEQUENCE [LARGE SCALE GENOMIC DNA]</scope>
    <source>
        <strain evidence="17 19">NCTC12957</strain>
    </source>
</reference>
<evidence type="ECO:0000256" key="9">
    <source>
        <dbReference type="PIRSR" id="PIRSR618044-2"/>
    </source>
</evidence>
<keyword evidence="12" id="KW-0812">Transmembrane</keyword>
<dbReference type="InterPro" id="IPR000871">
    <property type="entry name" value="Beta-lactam_class-A"/>
</dbReference>
<dbReference type="GO" id="GO:0008800">
    <property type="term" value="F:beta-lactamase activity"/>
    <property type="evidence" value="ECO:0007669"/>
    <property type="project" value="InterPro"/>
</dbReference>
<dbReference type="PRINTS" id="PR00725">
    <property type="entry name" value="DADACBPTASE1"/>
</dbReference>
<evidence type="ECO:0000256" key="7">
    <source>
        <dbReference type="ARBA" id="ARBA00023316"/>
    </source>
</evidence>
<keyword evidence="5" id="KW-0133">Cell shape</keyword>
<feature type="transmembrane region" description="Helical" evidence="12">
    <location>
        <begin position="416"/>
        <end position="437"/>
    </location>
</feature>
<dbReference type="RefSeq" id="WP_075098817.1">
    <property type="nucleotide sequence ID" value="NZ_CAKOCW010000026.1"/>
</dbReference>
<dbReference type="GO" id="GO:0006508">
    <property type="term" value="P:proteolysis"/>
    <property type="evidence" value="ECO:0007669"/>
    <property type="project" value="InterPro"/>
</dbReference>
<proteinExistence type="inferred from homology"/>
<dbReference type="GO" id="GO:0030655">
    <property type="term" value="P:beta-lactam antibiotic catabolic process"/>
    <property type="evidence" value="ECO:0007669"/>
    <property type="project" value="InterPro"/>
</dbReference>
<dbReference type="InterPro" id="IPR037091">
    <property type="entry name" value="Pen-bd_prot4_C_dom_sf"/>
</dbReference>
<evidence type="ECO:0000259" key="15">
    <source>
        <dbReference type="Pfam" id="PF09211"/>
    </source>
</evidence>
<keyword evidence="3 13" id="KW-0732">Signal</keyword>
<feature type="binding site" evidence="9">
    <location>
        <position position="260"/>
    </location>
    <ligand>
        <name>substrate</name>
    </ligand>
</feature>
<dbReference type="GO" id="GO:0046677">
    <property type="term" value="P:response to antibiotic"/>
    <property type="evidence" value="ECO:0007669"/>
    <property type="project" value="InterPro"/>
</dbReference>
<keyword evidence="17" id="KW-0121">Carboxypeptidase</keyword>
<dbReference type="InterPro" id="IPR012338">
    <property type="entry name" value="Beta-lactam/transpept-like"/>
</dbReference>
<dbReference type="GO" id="GO:0008360">
    <property type="term" value="P:regulation of cell shape"/>
    <property type="evidence" value="ECO:0007669"/>
    <property type="project" value="UniProtKB-KW"/>
</dbReference>
<feature type="compositionally biased region" description="Polar residues" evidence="11">
    <location>
        <begin position="392"/>
        <end position="405"/>
    </location>
</feature>
<keyword evidence="7" id="KW-0961">Cell wall biogenesis/degradation</keyword>
<evidence type="ECO:0000256" key="12">
    <source>
        <dbReference type="SAM" id="Phobius"/>
    </source>
</evidence>
<evidence type="ECO:0000256" key="5">
    <source>
        <dbReference type="ARBA" id="ARBA00022960"/>
    </source>
</evidence>